<protein>
    <submittedName>
        <fullName evidence="6">Creatinine amidohydrolase</fullName>
    </submittedName>
</protein>
<reference evidence="6 7" key="1">
    <citation type="submission" date="2017-06" db="EMBL/GenBank/DDBJ databases">
        <authorList>
            <person name="Kim H.J."/>
            <person name="Triplett B.A."/>
        </authorList>
    </citation>
    <scope>NUCLEOTIDE SEQUENCE [LARGE SCALE GENOMIC DNA]</scope>
    <source>
        <strain evidence="6 7">DSM 18704</strain>
    </source>
</reference>
<keyword evidence="2" id="KW-0479">Metal-binding</keyword>
<evidence type="ECO:0000256" key="5">
    <source>
        <dbReference type="ARBA" id="ARBA00024029"/>
    </source>
</evidence>
<evidence type="ECO:0000256" key="3">
    <source>
        <dbReference type="ARBA" id="ARBA00022801"/>
    </source>
</evidence>
<dbReference type="InterPro" id="IPR024087">
    <property type="entry name" value="Creatininase-like_sf"/>
</dbReference>
<keyword evidence="7" id="KW-1185">Reference proteome</keyword>
<dbReference type="Proteomes" id="UP000198356">
    <property type="component" value="Unassembled WGS sequence"/>
</dbReference>
<dbReference type="EMBL" id="FZOU01000010">
    <property type="protein sequence ID" value="SNT38391.1"/>
    <property type="molecule type" value="Genomic_DNA"/>
</dbReference>
<dbReference type="GO" id="GO:0016811">
    <property type="term" value="F:hydrolase activity, acting on carbon-nitrogen (but not peptide) bonds, in linear amides"/>
    <property type="evidence" value="ECO:0007669"/>
    <property type="project" value="TreeGrafter"/>
</dbReference>
<name>A0A239M6Z4_9BACT</name>
<evidence type="ECO:0000313" key="7">
    <source>
        <dbReference type="Proteomes" id="UP000198356"/>
    </source>
</evidence>
<keyword evidence="4" id="KW-0862">Zinc</keyword>
<evidence type="ECO:0000256" key="2">
    <source>
        <dbReference type="ARBA" id="ARBA00022723"/>
    </source>
</evidence>
<organism evidence="6 7">
    <name type="scientific">Granulicella rosea</name>
    <dbReference type="NCBI Taxonomy" id="474952"/>
    <lineage>
        <taxon>Bacteria</taxon>
        <taxon>Pseudomonadati</taxon>
        <taxon>Acidobacteriota</taxon>
        <taxon>Terriglobia</taxon>
        <taxon>Terriglobales</taxon>
        <taxon>Acidobacteriaceae</taxon>
        <taxon>Granulicella</taxon>
    </lineage>
</organism>
<keyword evidence="3 6" id="KW-0378">Hydrolase</keyword>
<dbReference type="InterPro" id="IPR003785">
    <property type="entry name" value="Creatininase/forma_Hydrolase"/>
</dbReference>
<accession>A0A239M6Z4</accession>
<evidence type="ECO:0000313" key="6">
    <source>
        <dbReference type="EMBL" id="SNT38391.1"/>
    </source>
</evidence>
<dbReference type="SUPFAM" id="SSF102215">
    <property type="entry name" value="Creatininase"/>
    <property type="match status" value="1"/>
</dbReference>
<evidence type="ECO:0000256" key="4">
    <source>
        <dbReference type="ARBA" id="ARBA00022833"/>
    </source>
</evidence>
<dbReference type="GO" id="GO:0009231">
    <property type="term" value="P:riboflavin biosynthetic process"/>
    <property type="evidence" value="ECO:0007669"/>
    <property type="project" value="TreeGrafter"/>
</dbReference>
<comment type="cofactor">
    <cofactor evidence="1">
        <name>Zn(2+)</name>
        <dbReference type="ChEBI" id="CHEBI:29105"/>
    </cofactor>
</comment>
<proteinExistence type="inferred from homology"/>
<dbReference type="OrthoDB" id="9801445at2"/>
<dbReference type="Gene3D" id="3.40.50.10310">
    <property type="entry name" value="Creatininase"/>
    <property type="match status" value="1"/>
</dbReference>
<gene>
    <name evidence="6" type="ORF">SAMN05421770_11052</name>
</gene>
<dbReference type="PANTHER" id="PTHR35005">
    <property type="entry name" value="3-DEHYDRO-SCYLLO-INOSOSE HYDROLASE"/>
    <property type="match status" value="1"/>
</dbReference>
<dbReference type="RefSeq" id="WP_089410133.1">
    <property type="nucleotide sequence ID" value="NZ_FZOU01000010.1"/>
</dbReference>
<dbReference type="Pfam" id="PF02633">
    <property type="entry name" value="Creatininase"/>
    <property type="match status" value="1"/>
</dbReference>
<dbReference type="PANTHER" id="PTHR35005:SF1">
    <property type="entry name" value="2-AMINO-5-FORMYLAMINO-6-RIBOSYLAMINOPYRIMIDIN-4(3H)-ONE 5'-MONOPHOSPHATE DEFORMYLASE"/>
    <property type="match status" value="1"/>
</dbReference>
<comment type="similarity">
    <text evidence="5">Belongs to the creatininase superfamily.</text>
</comment>
<evidence type="ECO:0000256" key="1">
    <source>
        <dbReference type="ARBA" id="ARBA00001947"/>
    </source>
</evidence>
<sequence>MKTWIPDIRNFAYLNWKQVDALSRESTLLVLPTAAIEQHGHHLPLATDTLINNVVLGRALALLPAAMSIYALPPICYGKSNEHIGFPGTLSVSASTFMAVVRDIGASVAAAGFKKLALYNTHGGNSSLVDVMARDLRAEFGLRTFTIFGSAGAKFEGLNPQEAKYGFHAGEVETAFLLAATPELVDTAAYTVNYIAHIDDETVLAPENGSANFAWLTRDIAETGVLGDPHPATAGRGEQWLNAAAAKVAAGLEAAYCYRNHYKP</sequence>
<dbReference type="GO" id="GO:0046872">
    <property type="term" value="F:metal ion binding"/>
    <property type="evidence" value="ECO:0007669"/>
    <property type="project" value="UniProtKB-KW"/>
</dbReference>
<dbReference type="AlphaFoldDB" id="A0A239M6Z4"/>